<accession>A0A1C3H5M4</accession>
<protein>
    <submittedName>
        <fullName evidence="2">Uncharacterized protein</fullName>
    </submittedName>
</protein>
<name>A0A1C3H5M4_9GAMM</name>
<dbReference type="AlphaFoldDB" id="A0A1C3H5M4"/>
<sequence>MRNRLVARHPHRSAHRIHRRALPIQPHKTSRKRKARII</sequence>
<dbReference type="Proteomes" id="UP000190837">
    <property type="component" value="Unassembled WGS sequence"/>
</dbReference>
<evidence type="ECO:0000256" key="1">
    <source>
        <dbReference type="SAM" id="MobiDB-lite"/>
    </source>
</evidence>
<dbReference type="EMBL" id="FKLO01000064">
    <property type="protein sequence ID" value="SAM68095.1"/>
    <property type="molecule type" value="Genomic_DNA"/>
</dbReference>
<feature type="compositionally biased region" description="Basic residues" evidence="1">
    <location>
        <begin position="28"/>
        <end position="38"/>
    </location>
</feature>
<evidence type="ECO:0000313" key="3">
    <source>
        <dbReference type="Proteomes" id="UP000190837"/>
    </source>
</evidence>
<feature type="compositionally biased region" description="Basic residues" evidence="1">
    <location>
        <begin position="1"/>
        <end position="21"/>
    </location>
</feature>
<gene>
    <name evidence="2" type="ORF">CHUV0807_1883</name>
</gene>
<feature type="region of interest" description="Disordered" evidence="1">
    <location>
        <begin position="1"/>
        <end position="38"/>
    </location>
</feature>
<proteinExistence type="predicted"/>
<reference evidence="3" key="1">
    <citation type="submission" date="2016-04" db="EMBL/GenBank/DDBJ databases">
        <authorList>
            <person name="Tagini F."/>
        </authorList>
    </citation>
    <scope>NUCLEOTIDE SEQUENCE [LARGE SCALE GENOMIC DNA]</scope>
    <source>
        <strain evidence="3">CHUV0807</strain>
    </source>
</reference>
<evidence type="ECO:0000313" key="2">
    <source>
        <dbReference type="EMBL" id="SAM68095.1"/>
    </source>
</evidence>
<organism evidence="2 3">
    <name type="scientific">Cardiobacterium hominis</name>
    <dbReference type="NCBI Taxonomy" id="2718"/>
    <lineage>
        <taxon>Bacteria</taxon>
        <taxon>Pseudomonadati</taxon>
        <taxon>Pseudomonadota</taxon>
        <taxon>Gammaproteobacteria</taxon>
        <taxon>Cardiobacteriales</taxon>
        <taxon>Cardiobacteriaceae</taxon>
        <taxon>Cardiobacterium</taxon>
    </lineage>
</organism>